<sequence length="185" mass="20939">MLPNLFSLPILTGCSRNSLCCFIFFLAVVFLYFFSVFSLHIRLLDVMFKLSLLKGSVLRHMVSVIQPILEKGIVDHSIIHRLLLEYFSIADQLSSPLLVRMIGTKDGAKIGILCVKCGNAKVSLATSFLSIEMCNALMMIESDIFILFHFPFQERKKIIKGLKGHIDKTAYHQYGYLVSNLVLFS</sequence>
<name>A0A6A4PLX3_LUPAL</name>
<keyword evidence="1" id="KW-0812">Transmembrane</keyword>
<keyword evidence="1" id="KW-0472">Membrane</keyword>
<reference evidence="3" key="1">
    <citation type="journal article" date="2020" name="Nat. Commun.">
        <title>Genome sequence of the cluster root forming white lupin.</title>
        <authorList>
            <person name="Hufnagel B."/>
            <person name="Marques A."/>
            <person name="Soriano A."/>
            <person name="Marques L."/>
            <person name="Divol F."/>
            <person name="Doumas P."/>
            <person name="Sallet E."/>
            <person name="Mancinotti D."/>
            <person name="Carrere S."/>
            <person name="Marande W."/>
            <person name="Arribat S."/>
            <person name="Keller J."/>
            <person name="Huneau C."/>
            <person name="Blein T."/>
            <person name="Aime D."/>
            <person name="Laguerre M."/>
            <person name="Taylor J."/>
            <person name="Schubert V."/>
            <person name="Nelson M."/>
            <person name="Geu-Flores F."/>
            <person name="Crespi M."/>
            <person name="Gallardo-Guerrero K."/>
            <person name="Delaux P.-M."/>
            <person name="Salse J."/>
            <person name="Berges H."/>
            <person name="Guyot R."/>
            <person name="Gouzy J."/>
            <person name="Peret B."/>
        </authorList>
    </citation>
    <scope>NUCLEOTIDE SEQUENCE [LARGE SCALE GENOMIC DNA]</scope>
    <source>
        <strain evidence="3">cv. Amiga</strain>
    </source>
</reference>
<organism evidence="2 3">
    <name type="scientific">Lupinus albus</name>
    <name type="common">White lupine</name>
    <name type="synonym">Lupinus termis</name>
    <dbReference type="NCBI Taxonomy" id="3870"/>
    <lineage>
        <taxon>Eukaryota</taxon>
        <taxon>Viridiplantae</taxon>
        <taxon>Streptophyta</taxon>
        <taxon>Embryophyta</taxon>
        <taxon>Tracheophyta</taxon>
        <taxon>Spermatophyta</taxon>
        <taxon>Magnoliopsida</taxon>
        <taxon>eudicotyledons</taxon>
        <taxon>Gunneridae</taxon>
        <taxon>Pentapetalae</taxon>
        <taxon>rosids</taxon>
        <taxon>fabids</taxon>
        <taxon>Fabales</taxon>
        <taxon>Fabaceae</taxon>
        <taxon>Papilionoideae</taxon>
        <taxon>50 kb inversion clade</taxon>
        <taxon>genistoids sensu lato</taxon>
        <taxon>core genistoids</taxon>
        <taxon>Genisteae</taxon>
        <taxon>Lupinus</taxon>
    </lineage>
</organism>
<dbReference type="InterPro" id="IPR040059">
    <property type="entry name" value="PUM3"/>
</dbReference>
<dbReference type="PANTHER" id="PTHR13389">
    <property type="entry name" value="PUMILIO HOMOLOG 3"/>
    <property type="match status" value="1"/>
</dbReference>
<dbReference type="OrthoDB" id="497380at2759"/>
<keyword evidence="1" id="KW-1133">Transmembrane helix</keyword>
<dbReference type="GO" id="GO:0006417">
    <property type="term" value="P:regulation of translation"/>
    <property type="evidence" value="ECO:0007669"/>
    <property type="project" value="TreeGrafter"/>
</dbReference>
<gene>
    <name evidence="2" type="ORF">Lalb_Chr12g0201111</name>
</gene>
<keyword evidence="3" id="KW-1185">Reference proteome</keyword>
<evidence type="ECO:0000313" key="2">
    <source>
        <dbReference type="EMBL" id="KAE9602581.1"/>
    </source>
</evidence>
<comment type="caution">
    <text evidence="2">The sequence shown here is derived from an EMBL/GenBank/DDBJ whole genome shotgun (WGS) entry which is preliminary data.</text>
</comment>
<dbReference type="EMBL" id="WOCE01000012">
    <property type="protein sequence ID" value="KAE9602581.1"/>
    <property type="molecule type" value="Genomic_DNA"/>
</dbReference>
<proteinExistence type="predicted"/>
<dbReference type="GO" id="GO:0003729">
    <property type="term" value="F:mRNA binding"/>
    <property type="evidence" value="ECO:0007669"/>
    <property type="project" value="TreeGrafter"/>
</dbReference>
<feature type="transmembrane region" description="Helical" evidence="1">
    <location>
        <begin position="22"/>
        <end position="44"/>
    </location>
</feature>
<evidence type="ECO:0000313" key="3">
    <source>
        <dbReference type="Proteomes" id="UP000447434"/>
    </source>
</evidence>
<dbReference type="Proteomes" id="UP000447434">
    <property type="component" value="Chromosome 12"/>
</dbReference>
<dbReference type="AlphaFoldDB" id="A0A6A4PLX3"/>
<dbReference type="PANTHER" id="PTHR13389:SF0">
    <property type="entry name" value="PUMILIO HOMOLOG 3"/>
    <property type="match status" value="1"/>
</dbReference>
<protein>
    <submittedName>
        <fullName evidence="2">Putative armadillo-like helical protein</fullName>
    </submittedName>
</protein>
<evidence type="ECO:0000256" key="1">
    <source>
        <dbReference type="SAM" id="Phobius"/>
    </source>
</evidence>
<dbReference type="GO" id="GO:0005730">
    <property type="term" value="C:nucleolus"/>
    <property type="evidence" value="ECO:0007669"/>
    <property type="project" value="TreeGrafter"/>
</dbReference>
<accession>A0A6A4PLX3</accession>